<evidence type="ECO:0000256" key="1">
    <source>
        <dbReference type="SAM" id="Phobius"/>
    </source>
</evidence>
<reference evidence="2" key="2">
    <citation type="journal article" date="2015" name="Fish Shellfish Immunol.">
        <title>Early steps in the European eel (Anguilla anguilla)-Vibrio vulnificus interaction in the gills: Role of the RtxA13 toxin.</title>
        <authorList>
            <person name="Callol A."/>
            <person name="Pajuelo D."/>
            <person name="Ebbesson L."/>
            <person name="Teles M."/>
            <person name="MacKenzie S."/>
            <person name="Amaro C."/>
        </authorList>
    </citation>
    <scope>NUCLEOTIDE SEQUENCE</scope>
</reference>
<dbReference type="AlphaFoldDB" id="A0A0E9W8U3"/>
<reference evidence="2" key="1">
    <citation type="submission" date="2014-11" db="EMBL/GenBank/DDBJ databases">
        <authorList>
            <person name="Amaro Gonzalez C."/>
        </authorList>
    </citation>
    <scope>NUCLEOTIDE SEQUENCE</scope>
</reference>
<protein>
    <submittedName>
        <fullName evidence="2">Uncharacterized protein</fullName>
    </submittedName>
</protein>
<name>A0A0E9W8U3_ANGAN</name>
<keyword evidence="1" id="KW-1133">Transmembrane helix</keyword>
<dbReference type="EMBL" id="GBXM01021820">
    <property type="protein sequence ID" value="JAH86757.1"/>
    <property type="molecule type" value="Transcribed_RNA"/>
</dbReference>
<keyword evidence="1" id="KW-0812">Transmembrane</keyword>
<sequence>MLCVSRTFVVFCLKMFLTIEVIFLSSWSNILRINFLDMPNLLIGKYNLAHVLIQAQTYSSMFNKT</sequence>
<proteinExistence type="predicted"/>
<keyword evidence="1" id="KW-0472">Membrane</keyword>
<accession>A0A0E9W8U3</accession>
<evidence type="ECO:0000313" key="2">
    <source>
        <dbReference type="EMBL" id="JAH86757.1"/>
    </source>
</evidence>
<feature type="transmembrane region" description="Helical" evidence="1">
    <location>
        <begin position="7"/>
        <end position="28"/>
    </location>
</feature>
<organism evidence="2">
    <name type="scientific">Anguilla anguilla</name>
    <name type="common">European freshwater eel</name>
    <name type="synonym">Muraena anguilla</name>
    <dbReference type="NCBI Taxonomy" id="7936"/>
    <lineage>
        <taxon>Eukaryota</taxon>
        <taxon>Metazoa</taxon>
        <taxon>Chordata</taxon>
        <taxon>Craniata</taxon>
        <taxon>Vertebrata</taxon>
        <taxon>Euteleostomi</taxon>
        <taxon>Actinopterygii</taxon>
        <taxon>Neopterygii</taxon>
        <taxon>Teleostei</taxon>
        <taxon>Anguilliformes</taxon>
        <taxon>Anguillidae</taxon>
        <taxon>Anguilla</taxon>
    </lineage>
</organism>